<feature type="region of interest" description="Disordered" evidence="1">
    <location>
        <begin position="1"/>
        <end position="20"/>
    </location>
</feature>
<sequence>MTRWIADLPDKGQGRDHAAATVTAPVTAPVTVELKLAAAMATAMAVTAPAPALTRGLAQDRCGVAPGWQAWRCRH</sequence>
<evidence type="ECO:0000313" key="2">
    <source>
        <dbReference type="EMBL" id="UXH80748.1"/>
    </source>
</evidence>
<gene>
    <name evidence="2" type="ORF">N4261_13085</name>
</gene>
<evidence type="ECO:0000313" key="3">
    <source>
        <dbReference type="Proteomes" id="UP001064933"/>
    </source>
</evidence>
<dbReference type="RefSeq" id="WP_261760565.1">
    <property type="nucleotide sequence ID" value="NZ_CP104562.2"/>
</dbReference>
<reference evidence="2" key="1">
    <citation type="submission" date="2022-10" db="EMBL/GenBank/DDBJ databases">
        <title>Characterization and whole genome sequencing of a new Roseateles species, isolated from fresh water.</title>
        <authorList>
            <person name="Guliayeva D.Y."/>
            <person name="Akhremchuk A.E."/>
            <person name="Sikolenko M.A."/>
            <person name="Valentovich L.N."/>
            <person name="Sidarenka A.V."/>
        </authorList>
    </citation>
    <scope>NUCLEOTIDE SEQUENCE</scope>
    <source>
        <strain evidence="2">BIM B-1768</strain>
    </source>
</reference>
<evidence type="ECO:0000256" key="1">
    <source>
        <dbReference type="SAM" id="MobiDB-lite"/>
    </source>
</evidence>
<name>A0ABY6B5W1_9BURK</name>
<dbReference type="EMBL" id="CP104562">
    <property type="protein sequence ID" value="UXH80748.1"/>
    <property type="molecule type" value="Genomic_DNA"/>
</dbReference>
<proteinExistence type="predicted"/>
<protein>
    <submittedName>
        <fullName evidence="2">Uncharacterized protein</fullName>
    </submittedName>
</protein>
<organism evidence="2 3">
    <name type="scientific">Roseateles amylovorans</name>
    <dbReference type="NCBI Taxonomy" id="2978473"/>
    <lineage>
        <taxon>Bacteria</taxon>
        <taxon>Pseudomonadati</taxon>
        <taxon>Pseudomonadota</taxon>
        <taxon>Betaproteobacteria</taxon>
        <taxon>Burkholderiales</taxon>
        <taxon>Sphaerotilaceae</taxon>
        <taxon>Roseateles</taxon>
    </lineage>
</organism>
<keyword evidence="3" id="KW-1185">Reference proteome</keyword>
<accession>A0ABY6B5W1</accession>
<feature type="compositionally biased region" description="Basic and acidic residues" evidence="1">
    <location>
        <begin position="8"/>
        <end position="18"/>
    </location>
</feature>
<dbReference type="Proteomes" id="UP001064933">
    <property type="component" value="Chromosome"/>
</dbReference>